<proteinExistence type="inferred from homology"/>
<reference evidence="7 8" key="1">
    <citation type="submission" date="2018-05" db="EMBL/GenBank/DDBJ databases">
        <title>Acuticoccus sediminis sp. nov., isolated from deep-sea sediment of Indian Ocean.</title>
        <authorList>
            <person name="Liu X."/>
            <person name="Lai Q."/>
            <person name="Du Y."/>
            <person name="Sun F."/>
            <person name="Zhang X."/>
            <person name="Wang S."/>
            <person name="Shao Z."/>
        </authorList>
    </citation>
    <scope>NUCLEOTIDE SEQUENCE [LARGE SCALE GENOMIC DNA]</scope>
    <source>
        <strain evidence="7 8">PTG4-2</strain>
    </source>
</reference>
<evidence type="ECO:0000313" key="8">
    <source>
        <dbReference type="Proteomes" id="UP000249590"/>
    </source>
</evidence>
<dbReference type="InterPro" id="IPR050763">
    <property type="entry name" value="ABC_transporter_ATP-binding"/>
</dbReference>
<dbReference type="Pfam" id="PF00005">
    <property type="entry name" value="ABC_tran"/>
    <property type="match status" value="1"/>
</dbReference>
<keyword evidence="8" id="KW-1185">Reference proteome</keyword>
<dbReference type="Proteomes" id="UP000249590">
    <property type="component" value="Unassembled WGS sequence"/>
</dbReference>
<protein>
    <submittedName>
        <fullName evidence="7">ABC transporter ATP-binding protein</fullName>
    </submittedName>
</protein>
<gene>
    <name evidence="7" type="ORF">DLJ53_22710</name>
</gene>
<dbReference type="SUPFAM" id="SSF52540">
    <property type="entry name" value="P-loop containing nucleoside triphosphate hydrolases"/>
    <property type="match status" value="1"/>
</dbReference>
<evidence type="ECO:0000256" key="5">
    <source>
        <dbReference type="ARBA" id="ARBA00022840"/>
    </source>
</evidence>
<evidence type="ECO:0000256" key="2">
    <source>
        <dbReference type="ARBA" id="ARBA00022448"/>
    </source>
</evidence>
<keyword evidence="5 7" id="KW-0067">ATP-binding</keyword>
<dbReference type="InterPro" id="IPR003593">
    <property type="entry name" value="AAA+_ATPase"/>
</dbReference>
<dbReference type="InterPro" id="IPR022467">
    <property type="entry name" value="ABC_transprt_ATP-bd_su_PQQ"/>
</dbReference>
<comment type="similarity">
    <text evidence="1">Belongs to the ABC transporter superfamily.</text>
</comment>
<keyword evidence="4" id="KW-0547">Nucleotide-binding</keyword>
<evidence type="ECO:0000256" key="1">
    <source>
        <dbReference type="ARBA" id="ARBA00005417"/>
    </source>
</evidence>
<organism evidence="7 8">
    <name type="scientific">Acuticoccus sediminis</name>
    <dbReference type="NCBI Taxonomy" id="2184697"/>
    <lineage>
        <taxon>Bacteria</taxon>
        <taxon>Pseudomonadati</taxon>
        <taxon>Pseudomonadota</taxon>
        <taxon>Alphaproteobacteria</taxon>
        <taxon>Hyphomicrobiales</taxon>
        <taxon>Amorphaceae</taxon>
        <taxon>Acuticoccus</taxon>
    </lineage>
</organism>
<comment type="caution">
    <text evidence="7">The sequence shown here is derived from an EMBL/GenBank/DDBJ whole genome shotgun (WGS) entry which is preliminary data.</text>
</comment>
<dbReference type="GO" id="GO:0005524">
    <property type="term" value="F:ATP binding"/>
    <property type="evidence" value="ECO:0007669"/>
    <property type="project" value="UniProtKB-KW"/>
</dbReference>
<name>A0A8B2NN29_9HYPH</name>
<dbReference type="SMART" id="SM00382">
    <property type="entry name" value="AAA"/>
    <property type="match status" value="1"/>
</dbReference>
<accession>A0A8B2NN29</accession>
<dbReference type="AlphaFoldDB" id="A0A8B2NN29"/>
<dbReference type="GO" id="GO:0016887">
    <property type="term" value="F:ATP hydrolysis activity"/>
    <property type="evidence" value="ECO:0007669"/>
    <property type="project" value="InterPro"/>
</dbReference>
<keyword evidence="2" id="KW-0813">Transport</keyword>
<dbReference type="PANTHER" id="PTHR42711">
    <property type="entry name" value="ABC TRANSPORTER ATP-BINDING PROTEIN"/>
    <property type="match status" value="1"/>
</dbReference>
<sequence>MDPAQPALEVDDVHHTYGRKAALKGVSFSIEPGRFTALLGPNGAGKTTLFALLTRLLALQSGSIRIEGTDIRAGSAALAPLGLVFQQPTLDLDLSVRQNLTYFAALRGIGRRDARARIEAELTRLEMAERAKESVRALNGGHRRRVELARALLHNPSILLLDEPTVGLDVESRAKICQHVHALARERGLAVLWSTHLIDEVWPDDDLIVLGGGEILAKGVARDIVQSTGAADLAGAFTRLTGAASATAPTVDAALERASRKSAGGA</sequence>
<evidence type="ECO:0000256" key="4">
    <source>
        <dbReference type="ARBA" id="ARBA00022741"/>
    </source>
</evidence>
<dbReference type="PROSITE" id="PS50893">
    <property type="entry name" value="ABC_TRANSPORTER_2"/>
    <property type="match status" value="1"/>
</dbReference>
<evidence type="ECO:0000256" key="3">
    <source>
        <dbReference type="ARBA" id="ARBA00022458"/>
    </source>
</evidence>
<dbReference type="InterPro" id="IPR027417">
    <property type="entry name" value="P-loop_NTPase"/>
</dbReference>
<evidence type="ECO:0000313" key="7">
    <source>
        <dbReference type="EMBL" id="RAH99578.1"/>
    </source>
</evidence>
<dbReference type="NCBIfam" id="TIGR03864">
    <property type="entry name" value="PQQ_ABC_ATP"/>
    <property type="match status" value="1"/>
</dbReference>
<dbReference type="InterPro" id="IPR003439">
    <property type="entry name" value="ABC_transporter-like_ATP-bd"/>
</dbReference>
<dbReference type="PANTHER" id="PTHR42711:SF5">
    <property type="entry name" value="ABC TRANSPORTER ATP-BINDING PROTEIN NATA"/>
    <property type="match status" value="1"/>
</dbReference>
<feature type="domain" description="ABC transporter" evidence="6">
    <location>
        <begin position="8"/>
        <end position="237"/>
    </location>
</feature>
<keyword evidence="3" id="KW-0536">Nodulation</keyword>
<dbReference type="OrthoDB" id="9806149at2"/>
<evidence type="ECO:0000259" key="6">
    <source>
        <dbReference type="PROSITE" id="PS50893"/>
    </source>
</evidence>
<dbReference type="Gene3D" id="3.40.50.300">
    <property type="entry name" value="P-loop containing nucleotide triphosphate hydrolases"/>
    <property type="match status" value="1"/>
</dbReference>
<dbReference type="EMBL" id="QHHQ01000005">
    <property type="protein sequence ID" value="RAH99578.1"/>
    <property type="molecule type" value="Genomic_DNA"/>
</dbReference>